<accession>A0A2P6QEK4</accession>
<feature type="domain" description="MCM10 OB-fold" evidence="1">
    <location>
        <begin position="27"/>
        <end position="82"/>
    </location>
</feature>
<comment type="caution">
    <text evidence="2">The sequence shown here is derived from an EMBL/GenBank/DDBJ whole genome shotgun (WGS) entry which is preliminary data.</text>
</comment>
<keyword evidence="3" id="KW-1185">Reference proteome</keyword>
<dbReference type="GO" id="GO:0006270">
    <property type="term" value="P:DNA replication initiation"/>
    <property type="evidence" value="ECO:0007669"/>
    <property type="project" value="InterPro"/>
</dbReference>
<sequence>MWKQLLTPSELKDRFSYIRFVRLPNIKASSIGKSYSIYKFGCLEEDTVSVFLFGDDYERNCNEQAGMVFALFNCSVRKDAKNLRTGFQNPYQPKGVFMVDPLANRTNSNKSKQPVKLFYVEGIKKALKLYVLIYCY</sequence>
<dbReference type="Gramene" id="PRQ32610">
    <property type="protein sequence ID" value="PRQ32610"/>
    <property type="gene ID" value="RchiOBHm_Chr5g0048301"/>
</dbReference>
<gene>
    <name evidence="2" type="ORF">RchiOBHm_Chr5g0048301</name>
</gene>
<dbReference type="AlphaFoldDB" id="A0A2P6QEK4"/>
<name>A0A2P6QEK4_ROSCH</name>
<dbReference type="GO" id="GO:0003697">
    <property type="term" value="F:single-stranded DNA binding"/>
    <property type="evidence" value="ECO:0007669"/>
    <property type="project" value="InterPro"/>
</dbReference>
<dbReference type="InterPro" id="IPR055065">
    <property type="entry name" value="OB_MCM10"/>
</dbReference>
<evidence type="ECO:0000313" key="2">
    <source>
        <dbReference type="EMBL" id="PRQ32610.1"/>
    </source>
</evidence>
<evidence type="ECO:0000313" key="3">
    <source>
        <dbReference type="Proteomes" id="UP000238479"/>
    </source>
</evidence>
<dbReference type="Gene3D" id="2.40.50.140">
    <property type="entry name" value="Nucleic acid-binding proteins"/>
    <property type="match status" value="1"/>
</dbReference>
<dbReference type="PANTHER" id="PTHR13454">
    <property type="entry name" value="PROTEIN MCM10 HOMOLOG"/>
    <property type="match status" value="1"/>
</dbReference>
<dbReference type="Proteomes" id="UP000238479">
    <property type="component" value="Chromosome 5"/>
</dbReference>
<dbReference type="InterPro" id="IPR012340">
    <property type="entry name" value="NA-bd_OB-fold"/>
</dbReference>
<dbReference type="GO" id="GO:0003688">
    <property type="term" value="F:DNA replication origin binding"/>
    <property type="evidence" value="ECO:0007669"/>
    <property type="project" value="TreeGrafter"/>
</dbReference>
<evidence type="ECO:0000259" key="1">
    <source>
        <dbReference type="Pfam" id="PF22379"/>
    </source>
</evidence>
<dbReference type="InterPro" id="IPR040184">
    <property type="entry name" value="Mcm10"/>
</dbReference>
<protein>
    <recommendedName>
        <fullName evidence="1">MCM10 OB-fold domain-containing protein</fullName>
    </recommendedName>
</protein>
<dbReference type="STRING" id="74649.A0A2P6QEK4"/>
<dbReference type="PANTHER" id="PTHR13454:SF11">
    <property type="entry name" value="PROTEIN MCM10 HOMOLOG"/>
    <property type="match status" value="1"/>
</dbReference>
<proteinExistence type="predicted"/>
<reference evidence="2 3" key="1">
    <citation type="journal article" date="2018" name="Nat. Genet.">
        <title>The Rosa genome provides new insights in the design of modern roses.</title>
        <authorList>
            <person name="Bendahmane M."/>
        </authorList>
    </citation>
    <scope>NUCLEOTIDE SEQUENCE [LARGE SCALE GENOMIC DNA]</scope>
    <source>
        <strain evidence="3">cv. Old Blush</strain>
    </source>
</reference>
<organism evidence="2 3">
    <name type="scientific">Rosa chinensis</name>
    <name type="common">China rose</name>
    <dbReference type="NCBI Taxonomy" id="74649"/>
    <lineage>
        <taxon>Eukaryota</taxon>
        <taxon>Viridiplantae</taxon>
        <taxon>Streptophyta</taxon>
        <taxon>Embryophyta</taxon>
        <taxon>Tracheophyta</taxon>
        <taxon>Spermatophyta</taxon>
        <taxon>Magnoliopsida</taxon>
        <taxon>eudicotyledons</taxon>
        <taxon>Gunneridae</taxon>
        <taxon>Pentapetalae</taxon>
        <taxon>rosids</taxon>
        <taxon>fabids</taxon>
        <taxon>Rosales</taxon>
        <taxon>Rosaceae</taxon>
        <taxon>Rosoideae</taxon>
        <taxon>Rosoideae incertae sedis</taxon>
        <taxon>Rosa</taxon>
    </lineage>
</organism>
<dbReference type="EMBL" id="PDCK01000043">
    <property type="protein sequence ID" value="PRQ32610.1"/>
    <property type="molecule type" value="Genomic_DNA"/>
</dbReference>
<dbReference type="Pfam" id="PF22379">
    <property type="entry name" value="OB_MCM10"/>
    <property type="match status" value="1"/>
</dbReference>
<dbReference type="GO" id="GO:0043596">
    <property type="term" value="C:nuclear replication fork"/>
    <property type="evidence" value="ECO:0007669"/>
    <property type="project" value="TreeGrafter"/>
</dbReference>